<reference evidence="1 2" key="1">
    <citation type="journal article" date="2018" name="ACS Chem. Biol.">
        <title>Ketoreductase domain dysfunction expands chemodiversity: malyngamide biosynthesis in the cyanobacterium Okeania hirsuta.</title>
        <authorList>
            <person name="Moss N.A."/>
            <person name="Leao T."/>
            <person name="Rankin M."/>
            <person name="McCullough T.M."/>
            <person name="Qu P."/>
            <person name="Korobeynikov A."/>
            <person name="Smith J.L."/>
            <person name="Gerwick L."/>
            <person name="Gerwick W.H."/>
        </authorList>
    </citation>
    <scope>NUCLEOTIDE SEQUENCE [LARGE SCALE GENOMIC DNA]</scope>
    <source>
        <strain evidence="1 2">PAB10Feb10-1</strain>
    </source>
</reference>
<evidence type="ECO:0000313" key="2">
    <source>
        <dbReference type="Proteomes" id="UP000269154"/>
    </source>
</evidence>
<organism evidence="1 2">
    <name type="scientific">Okeania hirsuta</name>
    <dbReference type="NCBI Taxonomy" id="1458930"/>
    <lineage>
        <taxon>Bacteria</taxon>
        <taxon>Bacillati</taxon>
        <taxon>Cyanobacteriota</taxon>
        <taxon>Cyanophyceae</taxon>
        <taxon>Oscillatoriophycideae</taxon>
        <taxon>Oscillatoriales</taxon>
        <taxon>Microcoleaceae</taxon>
        <taxon>Okeania</taxon>
    </lineage>
</organism>
<dbReference type="Proteomes" id="UP000269154">
    <property type="component" value="Unassembled WGS sequence"/>
</dbReference>
<gene>
    <name evidence="1" type="ORF">D5R40_18735</name>
</gene>
<dbReference type="RefSeq" id="WP_124142669.1">
    <property type="nucleotide sequence ID" value="NZ_CAWOKI010000223.1"/>
</dbReference>
<sequence length="79" mass="9174">MRKKTWSLKNLVAFRQQATGNRQQATGNRSEGLPDFLLLVNNQLLFDISFENAITKLRKEEGRGTELEKIVRQSLLREQ</sequence>
<comment type="caution">
    <text evidence="1">The sequence shown here is derived from an EMBL/GenBank/DDBJ whole genome shotgun (WGS) entry which is preliminary data.</text>
</comment>
<proteinExistence type="predicted"/>
<evidence type="ECO:0000313" key="1">
    <source>
        <dbReference type="EMBL" id="RQH37007.1"/>
    </source>
</evidence>
<accession>A0A3N6RD68</accession>
<dbReference type="AlphaFoldDB" id="A0A3N6RD68"/>
<name>A0A3N6RD68_9CYAN</name>
<keyword evidence="2" id="KW-1185">Reference proteome</keyword>
<dbReference type="EMBL" id="RCBY01000112">
    <property type="protein sequence ID" value="RQH37007.1"/>
    <property type="molecule type" value="Genomic_DNA"/>
</dbReference>
<protein>
    <submittedName>
        <fullName evidence="1">Uncharacterized protein</fullName>
    </submittedName>
</protein>